<dbReference type="InterPro" id="IPR000873">
    <property type="entry name" value="AMP-dep_synth/lig_dom"/>
</dbReference>
<dbReference type="EMBL" id="KI545851">
    <property type="protein sequence ID" value="EST09903.1"/>
    <property type="molecule type" value="Genomic_DNA"/>
</dbReference>
<dbReference type="PANTHER" id="PTHR42921">
    <property type="entry name" value="ACETOACETYL-COA SYNTHETASE"/>
    <property type="match status" value="1"/>
</dbReference>
<keyword evidence="5" id="KW-1185">Reference proteome</keyword>
<dbReference type="OrthoDB" id="10253869at2759"/>
<dbReference type="AlphaFoldDB" id="V5F0Q3"/>
<dbReference type="InterPro" id="IPR032387">
    <property type="entry name" value="ACAS_N"/>
</dbReference>
<dbReference type="STRING" id="1365824.V5F0Q3"/>
<comment type="similarity">
    <text evidence="1">Belongs to the ATP-dependent AMP-binding enzyme family.</text>
</comment>
<dbReference type="eggNOG" id="KOG1175">
    <property type="taxonomic scope" value="Eukaryota"/>
</dbReference>
<dbReference type="InterPro" id="IPR020845">
    <property type="entry name" value="AMP-binding_CS"/>
</dbReference>
<dbReference type="HOGENOM" id="CLU_000022_3_3_1"/>
<proteinExistence type="inferred from homology"/>
<evidence type="ECO:0000259" key="2">
    <source>
        <dbReference type="Pfam" id="PF00501"/>
    </source>
</evidence>
<dbReference type="Pfam" id="PF16177">
    <property type="entry name" value="ACAS_N"/>
    <property type="match status" value="1"/>
</dbReference>
<protein>
    <recommendedName>
        <fullName evidence="6">Acetoacetyl-CoA synthetase</fullName>
    </recommendedName>
</protein>
<accession>V5F0Q3</accession>
<dbReference type="RefSeq" id="XP_016294892.1">
    <property type="nucleotide sequence ID" value="XM_016435900.1"/>
</dbReference>
<evidence type="ECO:0000313" key="5">
    <source>
        <dbReference type="Proteomes" id="UP000019377"/>
    </source>
</evidence>
<dbReference type="Pfam" id="PF00501">
    <property type="entry name" value="AMP-binding"/>
    <property type="match status" value="1"/>
</dbReference>
<dbReference type="Proteomes" id="UP000019377">
    <property type="component" value="Unassembled WGS sequence"/>
</dbReference>
<organism evidence="4 5">
    <name type="scientific">Kalmanozyma brasiliensis (strain GHG001)</name>
    <name type="common">Yeast</name>
    <name type="synonym">Pseudozyma brasiliensis</name>
    <dbReference type="NCBI Taxonomy" id="1365824"/>
    <lineage>
        <taxon>Eukaryota</taxon>
        <taxon>Fungi</taxon>
        <taxon>Dikarya</taxon>
        <taxon>Basidiomycota</taxon>
        <taxon>Ustilaginomycotina</taxon>
        <taxon>Ustilaginomycetes</taxon>
        <taxon>Ustilaginales</taxon>
        <taxon>Ustilaginaceae</taxon>
        <taxon>Kalmanozyma</taxon>
    </lineage>
</organism>
<evidence type="ECO:0000313" key="4">
    <source>
        <dbReference type="EMBL" id="EST09903.1"/>
    </source>
</evidence>
<dbReference type="OMA" id="GWMMWPF"/>
<feature type="domain" description="AMP-dependent synthetase/ligase" evidence="2">
    <location>
        <begin position="149"/>
        <end position="531"/>
    </location>
</feature>
<dbReference type="InterPro" id="IPR042099">
    <property type="entry name" value="ANL_N_sf"/>
</dbReference>
<dbReference type="GeneID" id="27418529"/>
<evidence type="ECO:0000259" key="3">
    <source>
        <dbReference type="Pfam" id="PF16177"/>
    </source>
</evidence>
<dbReference type="PANTHER" id="PTHR42921:SF1">
    <property type="entry name" value="ACETOACETYL-COA SYNTHETASE"/>
    <property type="match status" value="1"/>
</dbReference>
<evidence type="ECO:0000256" key="1">
    <source>
        <dbReference type="ARBA" id="ARBA00006432"/>
    </source>
</evidence>
<evidence type="ECO:0008006" key="6">
    <source>
        <dbReference type="Google" id="ProtNLM"/>
    </source>
</evidence>
<dbReference type="SUPFAM" id="SSF56801">
    <property type="entry name" value="Acetyl-CoA synthetase-like"/>
    <property type="match status" value="1"/>
</dbReference>
<sequence>MTTPTATTAQPLVWSPTPDEIQQTSLDKFRRLVNARFQLNLTTYHELHDFSISRLEDFWATVWDFAGIRASARFDKVLSDPNALPGDLPTWFPGASFSMAQNILFPLHPANTTFCSPKAPYHWPPAQAVALIEVPEGGGLADSDANAQAVKVTWGELRRRVALLAETFRRIGVKKGDRLAHVSANTTSPVVATLAANSVGAIYSLIATDAGPQAIYGRLAQIRPKLLFTDDAVVYNGKQVDILPRVADVAERLLADDKIDSPLQFQVVIIRNARLPSVSPAWSSSKVRGLEMDAFIRQTGLQPTDSPAHKFEQLEAQHPVQIFFSSGTTGEPKCIIHTQCMLLNMKKEALLMLDLKPSDRFLQITSCGWIMWVYHLVALSMGSTAVLYDGSPMFPNPGHVVKVVSHLQCSGYGASPRFLSELEKWSSETNFSIGKQLDLAKFRMMTSTGSPLSPKNVDFFYRSFPNRAHLCSISGGTDMAGVLVGPSKLLPLYGNFIQCKMLGFDIQVWDAESGERIDDSGRPGELIVAKPFPTQPTGFFGPPEQKQALYEKYQDSYYSRFPGRKVWAQGDFIYQDPATKGLEILGRSDGVLNPSGVRFGSSEIYSVVEKFEFVGDSIVVGQRRPGVDEHERVLLFIKMRDPSVKLAASHVDQLNKAIKTAYSARHVPEHTFQVQDIPVTLNGKKTELAVKAVVNGQKDFKPSSATANPQSLQEYAHYAELEKVVANRAKTARGAKL</sequence>
<gene>
    <name evidence="4" type="ORF">PSEUBRA_SCAF1g00338</name>
</gene>
<dbReference type="GO" id="GO:0030729">
    <property type="term" value="F:acetoacetate-CoA ligase activity"/>
    <property type="evidence" value="ECO:0007669"/>
    <property type="project" value="TreeGrafter"/>
</dbReference>
<dbReference type="Gene3D" id="3.30.300.30">
    <property type="match status" value="1"/>
</dbReference>
<feature type="domain" description="Acetyl-coenzyme A synthetase N-terminal" evidence="3">
    <location>
        <begin position="44"/>
        <end position="102"/>
    </location>
</feature>
<dbReference type="PROSITE" id="PS00455">
    <property type="entry name" value="AMP_BINDING"/>
    <property type="match status" value="1"/>
</dbReference>
<name>V5F0Q3_KALBG</name>
<dbReference type="Gene3D" id="3.40.50.12780">
    <property type="entry name" value="N-terminal domain of ligase-like"/>
    <property type="match status" value="1"/>
</dbReference>
<reference evidence="5" key="1">
    <citation type="journal article" date="2013" name="Genome Announc.">
        <title>Draft genome sequence of Pseudozyma brasiliensis sp. nov. strain GHG001, a high producer of endo-1,4-xylanase isolated from an insect pest of sugarcane.</title>
        <authorList>
            <person name="Oliveira J.V.D.C."/>
            <person name="dos Santos R.A.C."/>
            <person name="Borges T.A."/>
            <person name="Riano-Pachon D.M."/>
            <person name="Goldman G.H."/>
        </authorList>
    </citation>
    <scope>NUCLEOTIDE SEQUENCE [LARGE SCALE GENOMIC DNA]</scope>
    <source>
        <strain evidence="5">GHG001</strain>
    </source>
</reference>
<dbReference type="InterPro" id="IPR045851">
    <property type="entry name" value="AMP-bd_C_sf"/>
</dbReference>